<accession>A0ABP9FR32</accession>
<reference evidence="3" key="1">
    <citation type="journal article" date="2019" name="Int. J. Syst. Evol. Microbiol.">
        <title>The Global Catalogue of Microorganisms (GCM) 10K type strain sequencing project: providing services to taxonomists for standard genome sequencing and annotation.</title>
        <authorList>
            <consortium name="The Broad Institute Genomics Platform"/>
            <consortium name="The Broad Institute Genome Sequencing Center for Infectious Disease"/>
            <person name="Wu L."/>
            <person name="Ma J."/>
        </authorList>
    </citation>
    <scope>NUCLEOTIDE SEQUENCE [LARGE SCALE GENOMIC DNA]</scope>
    <source>
        <strain evidence="3">JCM 18401</strain>
    </source>
</reference>
<evidence type="ECO:0000313" key="2">
    <source>
        <dbReference type="EMBL" id="GAA4902630.1"/>
    </source>
</evidence>
<dbReference type="Proteomes" id="UP001499988">
    <property type="component" value="Unassembled WGS sequence"/>
</dbReference>
<gene>
    <name evidence="2" type="ORF">GCM10023333_40930</name>
</gene>
<feature type="signal peptide" evidence="1">
    <location>
        <begin position="1"/>
        <end position="20"/>
    </location>
</feature>
<evidence type="ECO:0000313" key="3">
    <source>
        <dbReference type="Proteomes" id="UP001499988"/>
    </source>
</evidence>
<evidence type="ECO:0008006" key="4">
    <source>
        <dbReference type="Google" id="ProtNLM"/>
    </source>
</evidence>
<proteinExistence type="predicted"/>
<evidence type="ECO:0000256" key="1">
    <source>
        <dbReference type="SAM" id="SignalP"/>
    </source>
</evidence>
<dbReference type="RefSeq" id="WP_345337383.1">
    <property type="nucleotide sequence ID" value="NZ_BAABJZ010000106.1"/>
</dbReference>
<organism evidence="2 3">
    <name type="scientific">Ferrimonas pelagia</name>
    <dbReference type="NCBI Taxonomy" id="1177826"/>
    <lineage>
        <taxon>Bacteria</taxon>
        <taxon>Pseudomonadati</taxon>
        <taxon>Pseudomonadota</taxon>
        <taxon>Gammaproteobacteria</taxon>
        <taxon>Alteromonadales</taxon>
        <taxon>Ferrimonadaceae</taxon>
        <taxon>Ferrimonas</taxon>
    </lineage>
</organism>
<comment type="caution">
    <text evidence="2">The sequence shown here is derived from an EMBL/GenBank/DDBJ whole genome shotgun (WGS) entry which is preliminary data.</text>
</comment>
<dbReference type="EMBL" id="BAABJZ010000106">
    <property type="protein sequence ID" value="GAA4902630.1"/>
    <property type="molecule type" value="Genomic_DNA"/>
</dbReference>
<feature type="chain" id="PRO_5046969133" description="Lipoprotein" evidence="1">
    <location>
        <begin position="21"/>
        <end position="162"/>
    </location>
</feature>
<sequence>MSYRKLLLPVGLCSILIACGGDNNNGDPTPEPPLPLPDSIDIDATTTLELALDQFDGPSGAVYFTLTGDDALPVIGVQRVRVLYLGFPPAGPTSSKYGLPWHQTENYDCRQIGEHCALSVEEITLGQYQLLPSQLYWQANIEEFKMMLEIDGELASGQLLGQ</sequence>
<dbReference type="PROSITE" id="PS51257">
    <property type="entry name" value="PROKAR_LIPOPROTEIN"/>
    <property type="match status" value="1"/>
</dbReference>
<keyword evidence="3" id="KW-1185">Reference proteome</keyword>
<name>A0ABP9FR32_9GAMM</name>
<protein>
    <recommendedName>
        <fullName evidence="4">Lipoprotein</fullName>
    </recommendedName>
</protein>
<keyword evidence="1" id="KW-0732">Signal</keyword>